<accession>A0A853APF6</accession>
<dbReference type="Proteomes" id="UP000587002">
    <property type="component" value="Unassembled WGS sequence"/>
</dbReference>
<sequence>MKPTSFKKATFDFGAPFDYSTFAEEVAFDDAKFNGRAGFARVKFLDHADFDRVHFSSSFDLESSFFHTGISCESAKFDKRGRLALNKTQFGGYAWFEDVEISAASAETKGARVRIDVPDDAKRDRIWLLGWSVREPETPDNGKISNREGIWGYLDSEPLPD</sequence>
<keyword evidence="2" id="KW-1185">Reference proteome</keyword>
<dbReference type="AlphaFoldDB" id="A0A853APF6"/>
<dbReference type="Pfam" id="PF13576">
    <property type="entry name" value="Pentapeptide_3"/>
    <property type="match status" value="1"/>
</dbReference>
<name>A0A853APF6_9PSEU</name>
<organism evidence="1 2">
    <name type="scientific">Saccharopolyspora hordei</name>
    <dbReference type="NCBI Taxonomy" id="1838"/>
    <lineage>
        <taxon>Bacteria</taxon>
        <taxon>Bacillati</taxon>
        <taxon>Actinomycetota</taxon>
        <taxon>Actinomycetes</taxon>
        <taxon>Pseudonocardiales</taxon>
        <taxon>Pseudonocardiaceae</taxon>
        <taxon>Saccharopolyspora</taxon>
    </lineage>
</organism>
<comment type="caution">
    <text evidence="1">The sequence shown here is derived from an EMBL/GenBank/DDBJ whole genome shotgun (WGS) entry which is preliminary data.</text>
</comment>
<protein>
    <submittedName>
        <fullName evidence="1">Uncharacterized protein</fullName>
    </submittedName>
</protein>
<dbReference type="EMBL" id="JACCFJ010000001">
    <property type="protein sequence ID" value="NYI82101.1"/>
    <property type="molecule type" value="Genomic_DNA"/>
</dbReference>
<dbReference type="InterPro" id="IPR001646">
    <property type="entry name" value="5peptide_repeat"/>
</dbReference>
<reference evidence="1 2" key="1">
    <citation type="submission" date="2020-07" db="EMBL/GenBank/DDBJ databases">
        <title>Sequencing the genomes of 1000 actinobacteria strains.</title>
        <authorList>
            <person name="Klenk H.-P."/>
        </authorList>
    </citation>
    <scope>NUCLEOTIDE SEQUENCE [LARGE SCALE GENOMIC DNA]</scope>
    <source>
        <strain evidence="1 2">DSM 44065</strain>
    </source>
</reference>
<proteinExistence type="predicted"/>
<evidence type="ECO:0000313" key="1">
    <source>
        <dbReference type="EMBL" id="NYI82101.1"/>
    </source>
</evidence>
<evidence type="ECO:0000313" key="2">
    <source>
        <dbReference type="Proteomes" id="UP000587002"/>
    </source>
</evidence>
<gene>
    <name evidence="1" type="ORF">HNR68_000731</name>
</gene>